<feature type="region of interest" description="Disordered" evidence="1">
    <location>
        <begin position="283"/>
        <end position="304"/>
    </location>
</feature>
<evidence type="ECO:0000313" key="2">
    <source>
        <dbReference type="EMBL" id="KAK0654894.1"/>
    </source>
</evidence>
<dbReference type="EMBL" id="JAULSV010000001">
    <property type="protein sequence ID" value="KAK0654894.1"/>
    <property type="molecule type" value="Genomic_DNA"/>
</dbReference>
<dbReference type="AlphaFoldDB" id="A0AA39YM20"/>
<evidence type="ECO:0000256" key="1">
    <source>
        <dbReference type="SAM" id="MobiDB-lite"/>
    </source>
</evidence>
<protein>
    <submittedName>
        <fullName evidence="2">Uncharacterized protein</fullName>
    </submittedName>
</protein>
<feature type="region of interest" description="Disordered" evidence="1">
    <location>
        <begin position="18"/>
        <end position="55"/>
    </location>
</feature>
<feature type="compositionally biased region" description="Acidic residues" evidence="1">
    <location>
        <begin position="27"/>
        <end position="42"/>
    </location>
</feature>
<reference evidence="2" key="1">
    <citation type="submission" date="2023-06" db="EMBL/GenBank/DDBJ databases">
        <title>Genome-scale phylogeny and comparative genomics of the fungal order Sordariales.</title>
        <authorList>
            <consortium name="Lawrence Berkeley National Laboratory"/>
            <person name="Hensen N."/>
            <person name="Bonometti L."/>
            <person name="Westerberg I."/>
            <person name="Brannstrom I.O."/>
            <person name="Guillou S."/>
            <person name="Cros-Aarteil S."/>
            <person name="Calhoun S."/>
            <person name="Haridas S."/>
            <person name="Kuo A."/>
            <person name="Mondo S."/>
            <person name="Pangilinan J."/>
            <person name="Riley R."/>
            <person name="Labutti K."/>
            <person name="Andreopoulos B."/>
            <person name="Lipzen A."/>
            <person name="Chen C."/>
            <person name="Yanf M."/>
            <person name="Daum C."/>
            <person name="Ng V."/>
            <person name="Clum A."/>
            <person name="Steindorff A."/>
            <person name="Ohm R."/>
            <person name="Martin F."/>
            <person name="Silar P."/>
            <person name="Natvig D."/>
            <person name="Lalanne C."/>
            <person name="Gautier V."/>
            <person name="Ament-Velasquez S.L."/>
            <person name="Kruys A."/>
            <person name="Hutchinson M.I."/>
            <person name="Powell A.J."/>
            <person name="Barry K."/>
            <person name="Miller A.N."/>
            <person name="Grigoriev I.V."/>
            <person name="Debuchy R."/>
            <person name="Gladieux P."/>
            <person name="Thoren M.H."/>
            <person name="Johannesson H."/>
        </authorList>
    </citation>
    <scope>NUCLEOTIDE SEQUENCE</scope>
    <source>
        <strain evidence="2">SMH2532-1</strain>
    </source>
</reference>
<gene>
    <name evidence="2" type="ORF">B0T16DRAFT_450644</name>
</gene>
<organism evidence="2 3">
    <name type="scientific">Cercophora newfieldiana</name>
    <dbReference type="NCBI Taxonomy" id="92897"/>
    <lineage>
        <taxon>Eukaryota</taxon>
        <taxon>Fungi</taxon>
        <taxon>Dikarya</taxon>
        <taxon>Ascomycota</taxon>
        <taxon>Pezizomycotina</taxon>
        <taxon>Sordariomycetes</taxon>
        <taxon>Sordariomycetidae</taxon>
        <taxon>Sordariales</taxon>
        <taxon>Lasiosphaeriaceae</taxon>
        <taxon>Cercophora</taxon>
    </lineage>
</organism>
<dbReference type="Proteomes" id="UP001174936">
    <property type="component" value="Unassembled WGS sequence"/>
</dbReference>
<name>A0AA39YM20_9PEZI</name>
<proteinExistence type="predicted"/>
<comment type="caution">
    <text evidence="2">The sequence shown here is derived from an EMBL/GenBank/DDBJ whole genome shotgun (WGS) entry which is preliminary data.</text>
</comment>
<sequence>MATPTWFKRLGPRVKFARERDRPLPDDMFDADMTDIGEDSDPEAPKNPNDIEPCHGRDQRLYYELKAERDERKHQLRVDRRITKAMVERDQEVEPRVMAEWNSLRDGDPRFIHSVSGKRFEIRCSRHSALQEFWKLPDKKFLQFYHLPDWDSGLSGYIFMEKDTVWTFRMEGSVLPGYAGRHGCPTVVVKATGPRAQPRGLGRNEAVRITFISDNSVAVEMPQAMAYAMTEAEMWRQESYTDPARDIPNTFTFLGTRIDIPDIWGQAAEVLGYQAIEACGKTYHPTSSTETATAAEEATGPDNM</sequence>
<feature type="compositionally biased region" description="Low complexity" evidence="1">
    <location>
        <begin position="286"/>
        <end position="298"/>
    </location>
</feature>
<evidence type="ECO:0000313" key="3">
    <source>
        <dbReference type="Proteomes" id="UP001174936"/>
    </source>
</evidence>
<keyword evidence="3" id="KW-1185">Reference proteome</keyword>
<accession>A0AA39YM20</accession>